<evidence type="ECO:0000256" key="1">
    <source>
        <dbReference type="SAM" id="MobiDB-lite"/>
    </source>
</evidence>
<accession>A0A833J1V8</accession>
<comment type="caution">
    <text evidence="2">The sequence shown here is derived from an EMBL/GenBank/DDBJ whole genome shotgun (WGS) entry which is preliminary data.</text>
</comment>
<dbReference type="AlphaFoldDB" id="A0A833J1V8"/>
<evidence type="ECO:0000313" key="2">
    <source>
        <dbReference type="EMBL" id="KAB7782932.1"/>
    </source>
</evidence>
<dbReference type="Proteomes" id="UP000469949">
    <property type="component" value="Unassembled WGS sequence"/>
</dbReference>
<sequence>MFDRIDIGQADPHHLGRGRAALVVGHGTGEAAIRIHAFGPFLRIPEGHRRQVQQRRRRGDGAAVGLKGCLPASRHG</sequence>
<evidence type="ECO:0000313" key="3">
    <source>
        <dbReference type="Proteomes" id="UP000469949"/>
    </source>
</evidence>
<organism evidence="2 3">
    <name type="scientific">Methylorubrum populi</name>
    <dbReference type="NCBI Taxonomy" id="223967"/>
    <lineage>
        <taxon>Bacteria</taxon>
        <taxon>Pseudomonadati</taxon>
        <taxon>Pseudomonadota</taxon>
        <taxon>Alphaproteobacteria</taxon>
        <taxon>Hyphomicrobiales</taxon>
        <taxon>Methylobacteriaceae</taxon>
        <taxon>Methylorubrum</taxon>
    </lineage>
</organism>
<name>A0A833J1V8_9HYPH</name>
<proteinExistence type="predicted"/>
<protein>
    <submittedName>
        <fullName evidence="2">Uncharacterized protein</fullName>
    </submittedName>
</protein>
<reference evidence="2 3" key="1">
    <citation type="submission" date="2019-10" db="EMBL/GenBank/DDBJ databases">
        <title>Draft Genome Sequence of the Caffeine Degrading Methylotroph Methylorubrum populi PINKEL.</title>
        <authorList>
            <person name="Dawson S.C."/>
            <person name="Zhang X."/>
            <person name="Wright M.E."/>
            <person name="Sharma G."/>
            <person name="Langner J.T."/>
            <person name="Ditty J.L."/>
            <person name="Subuyuj G.A."/>
        </authorList>
    </citation>
    <scope>NUCLEOTIDE SEQUENCE [LARGE SCALE GENOMIC DNA]</scope>
    <source>
        <strain evidence="2 3">Pinkel</strain>
    </source>
</reference>
<feature type="region of interest" description="Disordered" evidence="1">
    <location>
        <begin position="50"/>
        <end position="76"/>
    </location>
</feature>
<gene>
    <name evidence="2" type="ORF">F8B43_4226</name>
</gene>
<dbReference type="EMBL" id="WEKV01000018">
    <property type="protein sequence ID" value="KAB7782932.1"/>
    <property type="molecule type" value="Genomic_DNA"/>
</dbReference>